<comment type="caution">
    <text evidence="1">The sequence shown here is derived from an EMBL/GenBank/DDBJ whole genome shotgun (WGS) entry which is preliminary data.</text>
</comment>
<accession>X1MJI4</accession>
<reference evidence="1" key="1">
    <citation type="journal article" date="2014" name="Front. Microbiol.">
        <title>High frequency of phylogenetically diverse reductive dehalogenase-homologous genes in deep subseafloor sedimentary metagenomes.</title>
        <authorList>
            <person name="Kawai M."/>
            <person name="Futagami T."/>
            <person name="Toyoda A."/>
            <person name="Takaki Y."/>
            <person name="Nishi S."/>
            <person name="Hori S."/>
            <person name="Arai W."/>
            <person name="Tsubouchi T."/>
            <person name="Morono Y."/>
            <person name="Uchiyama I."/>
            <person name="Ito T."/>
            <person name="Fujiyama A."/>
            <person name="Inagaki F."/>
            <person name="Takami H."/>
        </authorList>
    </citation>
    <scope>NUCLEOTIDE SEQUENCE</scope>
    <source>
        <strain evidence="1">Expedition CK06-06</strain>
    </source>
</reference>
<gene>
    <name evidence="1" type="ORF">S06H3_22487</name>
</gene>
<evidence type="ECO:0008006" key="2">
    <source>
        <dbReference type="Google" id="ProtNLM"/>
    </source>
</evidence>
<organism evidence="1">
    <name type="scientific">marine sediment metagenome</name>
    <dbReference type="NCBI Taxonomy" id="412755"/>
    <lineage>
        <taxon>unclassified sequences</taxon>
        <taxon>metagenomes</taxon>
        <taxon>ecological metagenomes</taxon>
    </lineage>
</organism>
<evidence type="ECO:0000313" key="1">
    <source>
        <dbReference type="EMBL" id="GAI14875.1"/>
    </source>
</evidence>
<dbReference type="AlphaFoldDB" id="X1MJI4"/>
<name>X1MJI4_9ZZZZ</name>
<sequence>TKVRVSDPTRTLIDILDDPSIGGGMRHIAEIVRQYFEGDYREEVKLFKYIKLLNNRTVYKRLGYIIETLNLKTPKIIEICKSNMSKGYSVFDPTVSIKGHILRRWNLWINVTIK</sequence>
<feature type="non-terminal residue" evidence="1">
    <location>
        <position position="1"/>
    </location>
</feature>
<protein>
    <recommendedName>
        <fullName evidence="2">AbiEi antitoxin C-terminal domain-containing protein</fullName>
    </recommendedName>
</protein>
<dbReference type="EMBL" id="BARV01012031">
    <property type="protein sequence ID" value="GAI14875.1"/>
    <property type="molecule type" value="Genomic_DNA"/>
</dbReference>
<proteinExistence type="predicted"/>